<dbReference type="OrthoDB" id="1160916at2"/>
<organism evidence="1 2">
    <name type="scientific">Flavobacterium degerlachei</name>
    <dbReference type="NCBI Taxonomy" id="229203"/>
    <lineage>
        <taxon>Bacteria</taxon>
        <taxon>Pseudomonadati</taxon>
        <taxon>Bacteroidota</taxon>
        <taxon>Flavobacteriia</taxon>
        <taxon>Flavobacteriales</taxon>
        <taxon>Flavobacteriaceae</taxon>
        <taxon>Flavobacterium</taxon>
    </lineage>
</organism>
<dbReference type="Gene3D" id="3.40.50.360">
    <property type="match status" value="1"/>
</dbReference>
<dbReference type="SUPFAM" id="SSF52218">
    <property type="entry name" value="Flavoproteins"/>
    <property type="match status" value="1"/>
</dbReference>
<dbReference type="InterPro" id="IPR029039">
    <property type="entry name" value="Flavoprotein-like_sf"/>
</dbReference>
<protein>
    <recommendedName>
        <fullName evidence="3">Flavodoxin domain-containing protein</fullName>
    </recommendedName>
</protein>
<dbReference type="RefSeq" id="WP_091429230.1">
    <property type="nucleotide sequence ID" value="NZ_FNMV01000002.1"/>
</dbReference>
<gene>
    <name evidence="1" type="ORF">SAMN05444338_10245</name>
</gene>
<evidence type="ECO:0008006" key="3">
    <source>
        <dbReference type="Google" id="ProtNLM"/>
    </source>
</evidence>
<name>A0A1H2SCD8_9FLAO</name>
<accession>A0A1H2SCD8</accession>
<evidence type="ECO:0000313" key="2">
    <source>
        <dbReference type="Proteomes" id="UP000198569"/>
    </source>
</evidence>
<dbReference type="EMBL" id="FNMV01000002">
    <property type="protein sequence ID" value="SDW29333.1"/>
    <property type="molecule type" value="Genomic_DNA"/>
</dbReference>
<dbReference type="Proteomes" id="UP000198569">
    <property type="component" value="Unassembled WGS sequence"/>
</dbReference>
<evidence type="ECO:0000313" key="1">
    <source>
        <dbReference type="EMBL" id="SDW29333.1"/>
    </source>
</evidence>
<keyword evidence="2" id="KW-1185">Reference proteome</keyword>
<reference evidence="2" key="1">
    <citation type="submission" date="2016-10" db="EMBL/GenBank/DDBJ databases">
        <authorList>
            <person name="Varghese N."/>
            <person name="Submissions S."/>
        </authorList>
    </citation>
    <scope>NUCLEOTIDE SEQUENCE [LARGE SCALE GENOMIC DNA]</scope>
    <source>
        <strain evidence="2">DSM 15718</strain>
    </source>
</reference>
<sequence>MKKIIIWVLAVLFIWGVLTVWVEKEGPYDKWNMGNIYASKKVLILYDPDPFYNLDQQISESIGRVCADNDFNVTIATVAAMKDIKTTDYQLYVFCANTYNWAPDWAISKAIEKQLKITGKDVIAVTVGAGSTEYSQKSFEKLIKAKKANLLDSKSFWFWKANDESKTSKSNVKVAVEMSTDWVTKILKDLNKRKP</sequence>
<dbReference type="AlphaFoldDB" id="A0A1H2SCD8"/>
<proteinExistence type="predicted"/>